<dbReference type="FunFam" id="3.30.565.10:FF:000023">
    <property type="entry name" value="PAS domain-containing sensor histidine kinase"/>
    <property type="match status" value="1"/>
</dbReference>
<dbReference type="PROSITE" id="PS50109">
    <property type="entry name" value="HIS_KIN"/>
    <property type="match status" value="1"/>
</dbReference>
<dbReference type="GO" id="GO:0045121">
    <property type="term" value="C:membrane raft"/>
    <property type="evidence" value="ECO:0007669"/>
    <property type="project" value="UniProtKB-SubCell"/>
</dbReference>
<keyword evidence="11" id="KW-0067">ATP-binding</keyword>
<dbReference type="Gene3D" id="1.10.287.130">
    <property type="match status" value="1"/>
</dbReference>
<dbReference type="AlphaFoldDB" id="A0A1M4XLM8"/>
<evidence type="ECO:0000256" key="13">
    <source>
        <dbReference type="ARBA" id="ARBA00023012"/>
    </source>
</evidence>
<dbReference type="SMART" id="SM00387">
    <property type="entry name" value="HATPase_c"/>
    <property type="match status" value="1"/>
</dbReference>
<dbReference type="EMBL" id="FQUR01000011">
    <property type="protein sequence ID" value="SHE94092.1"/>
    <property type="molecule type" value="Genomic_DNA"/>
</dbReference>
<keyword evidence="9" id="KW-0547">Nucleotide-binding</keyword>
<keyword evidence="6" id="KW-0597">Phosphoprotein</keyword>
<dbReference type="SUPFAM" id="SSF55874">
    <property type="entry name" value="ATPase domain of HSP90 chaperone/DNA topoisomerase II/histidine kinase"/>
    <property type="match status" value="1"/>
</dbReference>
<keyword evidence="13" id="KW-0902">Two-component regulatory system</keyword>
<evidence type="ECO:0000256" key="4">
    <source>
        <dbReference type="ARBA" id="ARBA00012438"/>
    </source>
</evidence>
<dbReference type="InterPro" id="IPR036097">
    <property type="entry name" value="HisK_dim/P_sf"/>
</dbReference>
<evidence type="ECO:0000256" key="12">
    <source>
        <dbReference type="ARBA" id="ARBA00022989"/>
    </source>
</evidence>
<comment type="subcellular location">
    <subcellularLocation>
        <location evidence="3">Cell membrane</location>
        <topology evidence="3">Multi-pass membrane protein</topology>
    </subcellularLocation>
    <subcellularLocation>
        <location evidence="2">Membrane raft</location>
        <topology evidence="2">Multi-pass membrane protein</topology>
    </subcellularLocation>
</comment>
<dbReference type="InterPro" id="IPR003660">
    <property type="entry name" value="HAMP_dom"/>
</dbReference>
<feature type="transmembrane region" description="Helical" evidence="15">
    <location>
        <begin position="12"/>
        <end position="30"/>
    </location>
</feature>
<evidence type="ECO:0000256" key="8">
    <source>
        <dbReference type="ARBA" id="ARBA00022692"/>
    </source>
</evidence>
<reference evidence="19" key="1">
    <citation type="submission" date="2016-11" db="EMBL/GenBank/DDBJ databases">
        <authorList>
            <person name="Varghese N."/>
            <person name="Submissions S."/>
        </authorList>
    </citation>
    <scope>NUCLEOTIDE SEQUENCE [LARGE SCALE GENOMIC DNA]</scope>
    <source>
        <strain evidence="19">DSM 18761</strain>
    </source>
</reference>
<evidence type="ECO:0000259" key="16">
    <source>
        <dbReference type="PROSITE" id="PS50109"/>
    </source>
</evidence>
<evidence type="ECO:0000256" key="6">
    <source>
        <dbReference type="ARBA" id="ARBA00022553"/>
    </source>
</evidence>
<dbReference type="CDD" id="cd00082">
    <property type="entry name" value="HisKA"/>
    <property type="match status" value="1"/>
</dbReference>
<dbReference type="CDD" id="cd00075">
    <property type="entry name" value="HATPase"/>
    <property type="match status" value="1"/>
</dbReference>
<dbReference type="SMART" id="SM00304">
    <property type="entry name" value="HAMP"/>
    <property type="match status" value="1"/>
</dbReference>
<keyword evidence="14 15" id="KW-0472">Membrane</keyword>
<evidence type="ECO:0000256" key="7">
    <source>
        <dbReference type="ARBA" id="ARBA00022679"/>
    </source>
</evidence>
<dbReference type="PRINTS" id="PR00344">
    <property type="entry name" value="BCTRLSENSOR"/>
</dbReference>
<evidence type="ECO:0000256" key="3">
    <source>
        <dbReference type="ARBA" id="ARBA00004651"/>
    </source>
</evidence>
<sequence>MSIRFKLTVSYILLVTMIIIFFGVISTLTLEKYYINNIIEILTSQGNSFSRVIDSYIDADIYAIGQDLVKKLAADTNAQVQLLNMKGMLLGDSSVSSTPIPVKILTPDVIQAISGENGVYIEDLHNEKVLHVSVPIKNKINYIAVLRLSSSLEEVYNVIKKLVLFFGVVLTASSLVALVIGFFIANRLTKPLEMVKKTTQEMARGNFKVRAQKISNDEIGILADSFNKMAEELGQLEEMKNEFISNISHELKTPLTSIKGFAVTAMDVFEENRELYEYLNIIDGEADRLSHLVDELLDFSKMELGKIKLTFDEVDISCLIRETIAVLKPIAENNGVNLICEKNNDNLVVYGDKNRLKQVLVNLIDNAIKVCESGKTVKVVLEAKERAIIKVEDEGHGISESEMKHIFDKFYRGKNSRYSGTGLGLAIAKKIIEEHGGTITVESEENKGTVFTVTLPIKYRSV</sequence>
<protein>
    <recommendedName>
        <fullName evidence="4">histidine kinase</fullName>
        <ecNumber evidence="4">2.7.13.3</ecNumber>
    </recommendedName>
</protein>
<keyword evidence="19" id="KW-1185">Reference proteome</keyword>
<feature type="transmembrane region" description="Helical" evidence="15">
    <location>
        <begin position="162"/>
        <end position="185"/>
    </location>
</feature>
<dbReference type="SUPFAM" id="SSF47384">
    <property type="entry name" value="Homodimeric domain of signal transducing histidine kinase"/>
    <property type="match status" value="1"/>
</dbReference>
<proteinExistence type="predicted"/>
<gene>
    <name evidence="18" type="ORF">SAMN02745195_01501</name>
</gene>
<dbReference type="Pfam" id="PF00512">
    <property type="entry name" value="HisKA"/>
    <property type="match status" value="1"/>
</dbReference>
<dbReference type="GO" id="GO:0005524">
    <property type="term" value="F:ATP binding"/>
    <property type="evidence" value="ECO:0007669"/>
    <property type="project" value="UniProtKB-KW"/>
</dbReference>
<dbReference type="RefSeq" id="WP_072968786.1">
    <property type="nucleotide sequence ID" value="NZ_FQUR01000011.1"/>
</dbReference>
<dbReference type="InterPro" id="IPR003661">
    <property type="entry name" value="HisK_dim/P_dom"/>
</dbReference>
<evidence type="ECO:0000313" key="18">
    <source>
        <dbReference type="EMBL" id="SHE94092.1"/>
    </source>
</evidence>
<feature type="domain" description="Histidine kinase" evidence="16">
    <location>
        <begin position="246"/>
        <end position="459"/>
    </location>
</feature>
<dbReference type="GO" id="GO:0005886">
    <property type="term" value="C:plasma membrane"/>
    <property type="evidence" value="ECO:0007669"/>
    <property type="project" value="UniProtKB-SubCell"/>
</dbReference>
<dbReference type="InterPro" id="IPR003594">
    <property type="entry name" value="HATPase_dom"/>
</dbReference>
<evidence type="ECO:0000259" key="17">
    <source>
        <dbReference type="PROSITE" id="PS50885"/>
    </source>
</evidence>
<dbReference type="PROSITE" id="PS50885">
    <property type="entry name" value="HAMP"/>
    <property type="match status" value="1"/>
</dbReference>
<dbReference type="InterPro" id="IPR004358">
    <property type="entry name" value="Sig_transdc_His_kin-like_C"/>
</dbReference>
<dbReference type="SUPFAM" id="SSF103190">
    <property type="entry name" value="Sensory domain-like"/>
    <property type="match status" value="1"/>
</dbReference>
<dbReference type="Pfam" id="PF00672">
    <property type="entry name" value="HAMP"/>
    <property type="match status" value="1"/>
</dbReference>
<evidence type="ECO:0000256" key="11">
    <source>
        <dbReference type="ARBA" id="ARBA00022840"/>
    </source>
</evidence>
<dbReference type="CDD" id="cd06225">
    <property type="entry name" value="HAMP"/>
    <property type="match status" value="1"/>
</dbReference>
<organism evidence="18 19">
    <name type="scientific">Thermoanaerobacter uzonensis DSM 18761</name>
    <dbReference type="NCBI Taxonomy" id="1123369"/>
    <lineage>
        <taxon>Bacteria</taxon>
        <taxon>Bacillati</taxon>
        <taxon>Bacillota</taxon>
        <taxon>Clostridia</taxon>
        <taxon>Thermoanaerobacterales</taxon>
        <taxon>Thermoanaerobacteraceae</taxon>
        <taxon>Thermoanaerobacter</taxon>
    </lineage>
</organism>
<keyword evidence="8 15" id="KW-0812">Transmembrane</keyword>
<name>A0A1M4XLM8_9THEO</name>
<dbReference type="Proteomes" id="UP000184127">
    <property type="component" value="Unassembled WGS sequence"/>
</dbReference>
<dbReference type="Pfam" id="PF02518">
    <property type="entry name" value="HATPase_c"/>
    <property type="match status" value="1"/>
</dbReference>
<keyword evidence="10 18" id="KW-0418">Kinase</keyword>
<evidence type="ECO:0000256" key="14">
    <source>
        <dbReference type="ARBA" id="ARBA00023136"/>
    </source>
</evidence>
<dbReference type="Gene3D" id="3.30.565.10">
    <property type="entry name" value="Histidine kinase-like ATPase, C-terminal domain"/>
    <property type="match status" value="1"/>
</dbReference>
<dbReference type="Gene3D" id="3.30.450.20">
    <property type="entry name" value="PAS domain"/>
    <property type="match status" value="1"/>
</dbReference>
<dbReference type="FunFam" id="1.10.287.130:FF:000001">
    <property type="entry name" value="Two-component sensor histidine kinase"/>
    <property type="match status" value="1"/>
</dbReference>
<feature type="domain" description="HAMP" evidence="17">
    <location>
        <begin position="186"/>
        <end position="238"/>
    </location>
</feature>
<evidence type="ECO:0000256" key="2">
    <source>
        <dbReference type="ARBA" id="ARBA00004314"/>
    </source>
</evidence>
<keyword evidence="5" id="KW-1003">Cell membrane</keyword>
<dbReference type="InterPro" id="IPR050398">
    <property type="entry name" value="HssS/ArlS-like"/>
</dbReference>
<evidence type="ECO:0000256" key="5">
    <source>
        <dbReference type="ARBA" id="ARBA00022475"/>
    </source>
</evidence>
<dbReference type="InterPro" id="IPR005467">
    <property type="entry name" value="His_kinase_dom"/>
</dbReference>
<accession>A0A1M4XLM8</accession>
<dbReference type="InterPro" id="IPR029151">
    <property type="entry name" value="Sensor-like_sf"/>
</dbReference>
<keyword evidence="12 15" id="KW-1133">Transmembrane helix</keyword>
<keyword evidence="7" id="KW-0808">Transferase</keyword>
<evidence type="ECO:0000256" key="1">
    <source>
        <dbReference type="ARBA" id="ARBA00000085"/>
    </source>
</evidence>
<evidence type="ECO:0000256" key="9">
    <source>
        <dbReference type="ARBA" id="ARBA00022741"/>
    </source>
</evidence>
<evidence type="ECO:0000313" key="19">
    <source>
        <dbReference type="Proteomes" id="UP000184127"/>
    </source>
</evidence>
<comment type="catalytic activity">
    <reaction evidence="1">
        <text>ATP + protein L-histidine = ADP + protein N-phospho-L-histidine.</text>
        <dbReference type="EC" id="2.7.13.3"/>
    </reaction>
</comment>
<evidence type="ECO:0000256" key="10">
    <source>
        <dbReference type="ARBA" id="ARBA00022777"/>
    </source>
</evidence>
<evidence type="ECO:0000256" key="15">
    <source>
        <dbReference type="SAM" id="Phobius"/>
    </source>
</evidence>
<dbReference type="PANTHER" id="PTHR45528">
    <property type="entry name" value="SENSOR HISTIDINE KINASE CPXA"/>
    <property type="match status" value="1"/>
</dbReference>
<dbReference type="SMART" id="SM00388">
    <property type="entry name" value="HisKA"/>
    <property type="match status" value="1"/>
</dbReference>
<dbReference type="SUPFAM" id="SSF158472">
    <property type="entry name" value="HAMP domain-like"/>
    <property type="match status" value="1"/>
</dbReference>
<dbReference type="EC" id="2.7.13.3" evidence="4"/>
<dbReference type="InterPro" id="IPR036890">
    <property type="entry name" value="HATPase_C_sf"/>
</dbReference>
<dbReference type="Gene3D" id="1.10.8.500">
    <property type="entry name" value="HAMP domain in histidine kinase"/>
    <property type="match status" value="1"/>
</dbReference>
<dbReference type="PANTHER" id="PTHR45528:SF1">
    <property type="entry name" value="SENSOR HISTIDINE KINASE CPXA"/>
    <property type="match status" value="1"/>
</dbReference>
<dbReference type="GO" id="GO:0000155">
    <property type="term" value="F:phosphorelay sensor kinase activity"/>
    <property type="evidence" value="ECO:0007669"/>
    <property type="project" value="InterPro"/>
</dbReference>